<dbReference type="GO" id="GO:0033281">
    <property type="term" value="C:TAT protein transport complex"/>
    <property type="evidence" value="ECO:0007669"/>
    <property type="project" value="UniProtKB-UniRule"/>
</dbReference>
<dbReference type="HAMAP" id="MF_00236">
    <property type="entry name" value="TatA_E"/>
    <property type="match status" value="1"/>
</dbReference>
<feature type="compositionally biased region" description="Pro residues" evidence="10">
    <location>
        <begin position="61"/>
        <end position="75"/>
    </location>
</feature>
<dbReference type="PRINTS" id="PR01506">
    <property type="entry name" value="TATBPROTEIN"/>
</dbReference>
<dbReference type="NCBIfam" id="TIGR01411">
    <property type="entry name" value="tatAE"/>
    <property type="match status" value="1"/>
</dbReference>
<gene>
    <name evidence="11" type="primary">tatAd_1</name>
    <name evidence="9" type="synonym">tatA</name>
    <name evidence="11" type="ORF">SAMEA4364220_01346</name>
</gene>
<dbReference type="PANTHER" id="PTHR33162:SF1">
    <property type="entry name" value="SEC-INDEPENDENT PROTEIN TRANSLOCASE PROTEIN TATA, CHLOROPLASTIC"/>
    <property type="match status" value="1"/>
</dbReference>
<keyword evidence="6 9" id="KW-0811">Translocation</keyword>
<feature type="region of interest" description="Disordered" evidence="10">
    <location>
        <begin position="88"/>
        <end position="133"/>
    </location>
</feature>
<protein>
    <recommendedName>
        <fullName evidence="9">Sec-independent protein translocase protein TatA</fullName>
    </recommendedName>
</protein>
<feature type="transmembrane region" description="Helical" evidence="9">
    <location>
        <begin position="6"/>
        <end position="25"/>
    </location>
</feature>
<comment type="subcellular location">
    <subcellularLocation>
        <location evidence="9">Cell membrane</location>
        <topology evidence="9">Single-pass membrane protein</topology>
    </subcellularLocation>
    <subcellularLocation>
        <location evidence="1">Membrane</location>
        <topology evidence="1">Single-pass membrane protein</topology>
    </subcellularLocation>
</comment>
<evidence type="ECO:0000256" key="8">
    <source>
        <dbReference type="ARBA" id="ARBA00025340"/>
    </source>
</evidence>
<dbReference type="Proteomes" id="UP000215383">
    <property type="component" value="Chromosome 1"/>
</dbReference>
<evidence type="ECO:0000313" key="12">
    <source>
        <dbReference type="Proteomes" id="UP000215383"/>
    </source>
</evidence>
<keyword evidence="7 9" id="KW-0472">Membrane</keyword>
<evidence type="ECO:0000256" key="6">
    <source>
        <dbReference type="ARBA" id="ARBA00023010"/>
    </source>
</evidence>
<name>A0A239TTB5_9FIRM</name>
<evidence type="ECO:0000256" key="3">
    <source>
        <dbReference type="ARBA" id="ARBA00022692"/>
    </source>
</evidence>
<dbReference type="Pfam" id="PF02416">
    <property type="entry name" value="TatA_B_E"/>
    <property type="match status" value="1"/>
</dbReference>
<evidence type="ECO:0000256" key="9">
    <source>
        <dbReference type="HAMAP-Rule" id="MF_00236"/>
    </source>
</evidence>
<dbReference type="PANTHER" id="PTHR33162">
    <property type="entry name" value="SEC-INDEPENDENT PROTEIN TRANSLOCASE PROTEIN TATA, CHLOROPLASTIC"/>
    <property type="match status" value="1"/>
</dbReference>
<organism evidence="11 12">
    <name type="scientific">Megamonas hypermegale</name>
    <dbReference type="NCBI Taxonomy" id="158847"/>
    <lineage>
        <taxon>Bacteria</taxon>
        <taxon>Bacillati</taxon>
        <taxon>Bacillota</taxon>
        <taxon>Negativicutes</taxon>
        <taxon>Selenomonadales</taxon>
        <taxon>Selenomonadaceae</taxon>
        <taxon>Megamonas</taxon>
    </lineage>
</organism>
<dbReference type="AlphaFoldDB" id="A0A239TTB5"/>
<evidence type="ECO:0000256" key="7">
    <source>
        <dbReference type="ARBA" id="ARBA00023136"/>
    </source>
</evidence>
<dbReference type="eggNOG" id="COG1826">
    <property type="taxonomic scope" value="Bacteria"/>
</dbReference>
<comment type="similarity">
    <text evidence="9">Belongs to the TatA/E family.</text>
</comment>
<keyword evidence="3 9" id="KW-0812">Transmembrane</keyword>
<dbReference type="Gene3D" id="1.20.5.3310">
    <property type="match status" value="1"/>
</dbReference>
<dbReference type="InterPro" id="IPR006312">
    <property type="entry name" value="TatA/E"/>
</dbReference>
<keyword evidence="4 9" id="KW-0653">Protein transport</keyword>
<evidence type="ECO:0000256" key="4">
    <source>
        <dbReference type="ARBA" id="ARBA00022927"/>
    </source>
</evidence>
<feature type="region of interest" description="Disordered" evidence="10">
    <location>
        <begin position="42"/>
        <end position="76"/>
    </location>
</feature>
<keyword evidence="5 9" id="KW-1133">Transmembrane helix</keyword>
<dbReference type="NCBIfam" id="NF011430">
    <property type="entry name" value="PRK14861.1"/>
    <property type="match status" value="1"/>
</dbReference>
<sequence length="133" mass="14050">MFGIGFPELILILIIGLVIFGPGKLPEIGRAVGKGLQEFKKASSEFSNSINETPSNGSITPTPPNPANPNQPSVPPVFMQENIQTTAKTAENKDSATTVSSTTSTTTTITKTTDTVAKPTTVETKVETKSENK</sequence>
<evidence type="ECO:0000256" key="2">
    <source>
        <dbReference type="ARBA" id="ARBA00022448"/>
    </source>
</evidence>
<comment type="function">
    <text evidence="9">Part of the twin-arginine translocation (Tat) system that transports large folded proteins containing a characteristic twin-arginine motif in their signal peptide across membranes. TatA could form the protein-conducting channel of the Tat system.</text>
</comment>
<evidence type="ECO:0000256" key="1">
    <source>
        <dbReference type="ARBA" id="ARBA00004167"/>
    </source>
</evidence>
<feature type="compositionally biased region" description="Low complexity" evidence="10">
    <location>
        <begin position="97"/>
        <end position="123"/>
    </location>
</feature>
<evidence type="ECO:0000256" key="10">
    <source>
        <dbReference type="SAM" id="MobiDB-lite"/>
    </source>
</evidence>
<reference evidence="11 12" key="1">
    <citation type="submission" date="2017-06" db="EMBL/GenBank/DDBJ databases">
        <authorList>
            <consortium name="Pathogen Informatics"/>
        </authorList>
    </citation>
    <scope>NUCLEOTIDE SEQUENCE [LARGE SCALE GENOMIC DNA]</scope>
    <source>
        <strain evidence="11 12">NCTC10570</strain>
    </source>
</reference>
<evidence type="ECO:0000313" key="11">
    <source>
        <dbReference type="EMBL" id="SNV00699.1"/>
    </source>
</evidence>
<keyword evidence="2 9" id="KW-0813">Transport</keyword>
<dbReference type="GO" id="GO:0043953">
    <property type="term" value="P:protein transport by the Tat complex"/>
    <property type="evidence" value="ECO:0007669"/>
    <property type="project" value="UniProtKB-UniRule"/>
</dbReference>
<comment type="function">
    <text evidence="8">Part of the twin-arginine translocation (Tat) system that transports large folded proteins containing a characteristic twin-arginine motif in their signal peptide across the thylakoid membrane. Involved in delta pH-dependent protein transport required for chloroplast development, especially thylakoid membrane formation. TATC and TATB mediate precursor recognition, whereas TATA facilitates translocation.</text>
</comment>
<keyword evidence="9" id="KW-1003">Cell membrane</keyword>
<comment type="subunit">
    <text evidence="9">Forms a complex with TatC.</text>
</comment>
<feature type="compositionally biased region" description="Polar residues" evidence="10">
    <location>
        <begin position="44"/>
        <end position="60"/>
    </location>
</feature>
<dbReference type="EMBL" id="LT906446">
    <property type="protein sequence ID" value="SNV00699.1"/>
    <property type="molecule type" value="Genomic_DNA"/>
</dbReference>
<dbReference type="InterPro" id="IPR003369">
    <property type="entry name" value="TatA/B/E"/>
</dbReference>
<dbReference type="RefSeq" id="WP_071601704.1">
    <property type="nucleotide sequence ID" value="NZ_LT906446.1"/>
</dbReference>
<keyword evidence="12" id="KW-1185">Reference proteome</keyword>
<feature type="compositionally biased region" description="Basic and acidic residues" evidence="10">
    <location>
        <begin position="124"/>
        <end position="133"/>
    </location>
</feature>
<proteinExistence type="inferred from homology"/>
<evidence type="ECO:0000256" key="5">
    <source>
        <dbReference type="ARBA" id="ARBA00022989"/>
    </source>
</evidence>
<accession>A0A239TTB5</accession>
<dbReference type="GO" id="GO:0006886">
    <property type="term" value="P:intracellular protein transport"/>
    <property type="evidence" value="ECO:0007669"/>
    <property type="project" value="UniProtKB-ARBA"/>
</dbReference>
<dbReference type="GeneID" id="78507347"/>
<dbReference type="GO" id="GO:0008320">
    <property type="term" value="F:protein transmembrane transporter activity"/>
    <property type="evidence" value="ECO:0007669"/>
    <property type="project" value="UniProtKB-UniRule"/>
</dbReference>